<gene>
    <name evidence="2" type="ORF">TVY486_0904160</name>
</gene>
<dbReference type="AlphaFoldDB" id="G0U2U1"/>
<name>G0U2U1_TRYVY</name>
<sequence>MLREWLRGKQTTDSQDVEAPKRRSALEVDVETPIEPTQEEIDAQHAEAFRKKLAASAKEGPQQPGSMVSYEVLLRNSQRLLMEGNGGETQEGLTVNLARNAQNVMISTKTHLISPQMSNWELSLQMNGFSDVVVAAYSSLSRWSLMYQRVSSTGALLFAQCMAQRQQGVTQGTLVGMLQYPWVHGGCTQVQYVKDQTFSLSHVQRLIRGLYIGSNFAWDAMSKGTSLSHAFSCTNPAKTASLAAEWSPTKGDWKLALTRSDWASDAEFAMQIERARKGSGALTNVLSFGTKKKFVGGGSLSAVLSGFARVKALVELPFGGECSGINQMMCSYSVQYDIISGALKHGISFTL</sequence>
<evidence type="ECO:0000256" key="1">
    <source>
        <dbReference type="SAM" id="MobiDB-lite"/>
    </source>
</evidence>
<feature type="compositionally biased region" description="Acidic residues" evidence="1">
    <location>
        <begin position="28"/>
        <end position="40"/>
    </location>
</feature>
<dbReference type="VEuPathDB" id="TriTrypDB:TvY486_0904160"/>
<feature type="region of interest" description="Disordered" evidence="1">
    <location>
        <begin position="1"/>
        <end position="40"/>
    </location>
</feature>
<dbReference type="EMBL" id="HE573025">
    <property type="protein sequence ID" value="CCC50595.1"/>
    <property type="molecule type" value="Genomic_DNA"/>
</dbReference>
<organism evidence="2">
    <name type="scientific">Trypanosoma vivax (strain Y486)</name>
    <dbReference type="NCBI Taxonomy" id="1055687"/>
    <lineage>
        <taxon>Eukaryota</taxon>
        <taxon>Discoba</taxon>
        <taxon>Euglenozoa</taxon>
        <taxon>Kinetoplastea</taxon>
        <taxon>Metakinetoplastina</taxon>
        <taxon>Trypanosomatida</taxon>
        <taxon>Trypanosomatidae</taxon>
        <taxon>Trypanosoma</taxon>
        <taxon>Duttonella</taxon>
    </lineage>
</organism>
<accession>G0U2U1</accession>
<proteinExistence type="predicted"/>
<evidence type="ECO:0008006" key="3">
    <source>
        <dbReference type="Google" id="ProtNLM"/>
    </source>
</evidence>
<protein>
    <recommendedName>
        <fullName evidence="3">Mitochondrial import receptor subunit</fullName>
    </recommendedName>
</protein>
<evidence type="ECO:0000313" key="2">
    <source>
        <dbReference type="EMBL" id="CCC50595.1"/>
    </source>
</evidence>
<dbReference type="OMA" id="PLETHES"/>
<reference evidence="2" key="1">
    <citation type="journal article" date="2012" name="Proc. Natl. Acad. Sci. U.S.A.">
        <title>Antigenic diversity is generated by distinct evolutionary mechanisms in African trypanosome species.</title>
        <authorList>
            <person name="Jackson A.P."/>
            <person name="Berry A."/>
            <person name="Aslett M."/>
            <person name="Allison H.C."/>
            <person name="Burton P."/>
            <person name="Vavrova-Anderson J."/>
            <person name="Brown R."/>
            <person name="Browne H."/>
            <person name="Corton N."/>
            <person name="Hauser H."/>
            <person name="Gamble J."/>
            <person name="Gilderthorp R."/>
            <person name="Marcello L."/>
            <person name="McQuillan J."/>
            <person name="Otto T.D."/>
            <person name="Quail M.A."/>
            <person name="Sanders M.J."/>
            <person name="van Tonder A."/>
            <person name="Ginger M.L."/>
            <person name="Field M.C."/>
            <person name="Barry J.D."/>
            <person name="Hertz-Fowler C."/>
            <person name="Berriman M."/>
        </authorList>
    </citation>
    <scope>NUCLEOTIDE SEQUENCE</scope>
    <source>
        <strain evidence="2">Y486</strain>
    </source>
</reference>